<evidence type="ECO:0000256" key="4">
    <source>
        <dbReference type="ARBA" id="ARBA00022448"/>
    </source>
</evidence>
<evidence type="ECO:0000256" key="11">
    <source>
        <dbReference type="ARBA" id="ARBA00022989"/>
    </source>
</evidence>
<keyword evidence="7 17" id="KW-0812">Transmembrane</keyword>
<evidence type="ECO:0000256" key="1">
    <source>
        <dbReference type="ARBA" id="ARBA00004141"/>
    </source>
</evidence>
<keyword evidence="12 18" id="KW-0408">Iron</keyword>
<evidence type="ECO:0000256" key="17">
    <source>
        <dbReference type="RuleBase" id="RU000370"/>
    </source>
</evidence>
<evidence type="ECO:0000313" key="21">
    <source>
        <dbReference type="Proteomes" id="UP001552427"/>
    </source>
</evidence>
<proteinExistence type="inferred from homology"/>
<keyword evidence="4 17" id="KW-0813">Transport</keyword>
<evidence type="ECO:0000256" key="3">
    <source>
        <dbReference type="ARBA" id="ARBA00009578"/>
    </source>
</evidence>
<protein>
    <recommendedName>
        <fullName evidence="18">Cytochrome c oxidase subunit 1</fullName>
        <ecNumber evidence="18">7.1.1.9</ecNumber>
    </recommendedName>
</protein>
<evidence type="ECO:0000259" key="19">
    <source>
        <dbReference type="PROSITE" id="PS50855"/>
    </source>
</evidence>
<evidence type="ECO:0000256" key="10">
    <source>
        <dbReference type="ARBA" id="ARBA00022982"/>
    </source>
</evidence>
<dbReference type="InterPro" id="IPR036927">
    <property type="entry name" value="Cyt_c_oxase-like_su1_sf"/>
</dbReference>
<feature type="transmembrane region" description="Helical" evidence="18">
    <location>
        <begin position="358"/>
        <end position="381"/>
    </location>
</feature>
<keyword evidence="21" id="KW-1185">Reference proteome</keyword>
<dbReference type="InterPro" id="IPR000883">
    <property type="entry name" value="Cyt_C_Oxase_1"/>
</dbReference>
<feature type="domain" description="Cytochrome oxidase subunit I profile" evidence="19">
    <location>
        <begin position="13"/>
        <end position="534"/>
    </location>
</feature>
<dbReference type="InterPro" id="IPR014241">
    <property type="entry name" value="Cyt_c_oxidase_su1_bac"/>
</dbReference>
<dbReference type="PRINTS" id="PR01165">
    <property type="entry name" value="CYCOXIDASEI"/>
</dbReference>
<feature type="transmembrane region" description="Helical" evidence="18">
    <location>
        <begin position="429"/>
        <end position="454"/>
    </location>
</feature>
<gene>
    <name evidence="20" type="primary">ctaD</name>
    <name evidence="20" type="ORF">AB0K40_38540</name>
</gene>
<dbReference type="RefSeq" id="WP_364460012.1">
    <property type="nucleotide sequence ID" value="NZ_JBFARM010000014.1"/>
</dbReference>
<evidence type="ECO:0000256" key="18">
    <source>
        <dbReference type="RuleBase" id="RU363061"/>
    </source>
</evidence>
<feature type="transmembrane region" description="Helical" evidence="18">
    <location>
        <begin position="166"/>
        <end position="190"/>
    </location>
</feature>
<keyword evidence="13 18" id="KW-0186">Copper</keyword>
<feature type="transmembrane region" description="Helical" evidence="18">
    <location>
        <begin position="474"/>
        <end position="497"/>
    </location>
</feature>
<evidence type="ECO:0000256" key="7">
    <source>
        <dbReference type="ARBA" id="ARBA00022692"/>
    </source>
</evidence>
<dbReference type="Proteomes" id="UP001552427">
    <property type="component" value="Unassembled WGS sequence"/>
</dbReference>
<dbReference type="PROSITE" id="PS50855">
    <property type="entry name" value="COX1"/>
    <property type="match status" value="1"/>
</dbReference>
<feature type="transmembrane region" description="Helical" evidence="18">
    <location>
        <begin position="41"/>
        <end position="65"/>
    </location>
</feature>
<evidence type="ECO:0000256" key="8">
    <source>
        <dbReference type="ARBA" id="ARBA00022723"/>
    </source>
</evidence>
<feature type="transmembrane region" description="Helical" evidence="18">
    <location>
        <begin position="393"/>
        <end position="417"/>
    </location>
</feature>
<evidence type="ECO:0000256" key="13">
    <source>
        <dbReference type="ARBA" id="ARBA00023008"/>
    </source>
</evidence>
<dbReference type="InterPro" id="IPR023616">
    <property type="entry name" value="Cyt_c_oxase-like_su1_dom"/>
</dbReference>
<feature type="transmembrane region" description="Helical" evidence="18">
    <location>
        <begin position="609"/>
        <end position="626"/>
    </location>
</feature>
<evidence type="ECO:0000313" key="20">
    <source>
        <dbReference type="EMBL" id="MEV4291438.1"/>
    </source>
</evidence>
<evidence type="ECO:0000256" key="16">
    <source>
        <dbReference type="ARBA" id="ARBA00047816"/>
    </source>
</evidence>
<keyword evidence="10 17" id="KW-0249">Electron transport</keyword>
<organism evidence="20 21">
    <name type="scientific">Nonomuraea bangladeshensis</name>
    <dbReference type="NCBI Taxonomy" id="404385"/>
    <lineage>
        <taxon>Bacteria</taxon>
        <taxon>Bacillati</taxon>
        <taxon>Actinomycetota</taxon>
        <taxon>Actinomycetes</taxon>
        <taxon>Streptosporangiales</taxon>
        <taxon>Streptosporangiaceae</taxon>
        <taxon>Nonomuraea</taxon>
    </lineage>
</organism>
<keyword evidence="5 17" id="KW-0349">Heme</keyword>
<comment type="function">
    <text evidence="15 18">Cytochrome c oxidase is the component of the respiratory chain that catalyzes the reduction of oxygen to water. Subunits 1-3 form the functional core of the enzyme complex. CO I is the catalytic subunit of the enzyme. Electrons originating in cytochrome c are transferred via the copper A center of subunit 2 and heme A of subunit 1 to the bimetallic center formed by heme A3 and copper B.</text>
</comment>
<dbReference type="Gene3D" id="1.20.210.10">
    <property type="entry name" value="Cytochrome c oxidase-like, subunit I domain"/>
    <property type="match status" value="1"/>
</dbReference>
<comment type="pathway">
    <text evidence="2 18">Energy metabolism; oxidative phosphorylation.</text>
</comment>
<feature type="transmembrane region" description="Helical" evidence="18">
    <location>
        <begin position="586"/>
        <end position="603"/>
    </location>
</feature>
<comment type="catalytic activity">
    <reaction evidence="16 18">
        <text>4 Fe(II)-[cytochrome c] + O2 + 8 H(+)(in) = 4 Fe(III)-[cytochrome c] + 2 H2O + 4 H(+)(out)</text>
        <dbReference type="Rhea" id="RHEA:11436"/>
        <dbReference type="Rhea" id="RHEA-COMP:10350"/>
        <dbReference type="Rhea" id="RHEA-COMP:14399"/>
        <dbReference type="ChEBI" id="CHEBI:15377"/>
        <dbReference type="ChEBI" id="CHEBI:15378"/>
        <dbReference type="ChEBI" id="CHEBI:15379"/>
        <dbReference type="ChEBI" id="CHEBI:29033"/>
        <dbReference type="ChEBI" id="CHEBI:29034"/>
        <dbReference type="EC" id="7.1.1.9"/>
    </reaction>
</comment>
<evidence type="ECO:0000256" key="12">
    <source>
        <dbReference type="ARBA" id="ARBA00023004"/>
    </source>
</evidence>
<evidence type="ECO:0000256" key="6">
    <source>
        <dbReference type="ARBA" id="ARBA00022660"/>
    </source>
</evidence>
<dbReference type="EC" id="7.1.1.9" evidence="18"/>
<keyword evidence="18" id="KW-1003">Cell membrane</keyword>
<keyword evidence="9" id="KW-1278">Translocase</keyword>
<comment type="similarity">
    <text evidence="3 17">Belongs to the heme-copper respiratory oxidase family.</text>
</comment>
<dbReference type="EMBL" id="JBFARM010000014">
    <property type="protein sequence ID" value="MEV4291438.1"/>
    <property type="molecule type" value="Genomic_DNA"/>
</dbReference>
<name>A0ABV3HG47_9ACTN</name>
<accession>A0ABV3HG47</accession>
<sequence length="633" mass="68706">METVTGARASAAERVARHWQEPPGLRGFLTTVDHKRVGRRYLVTASVYFTLAGLEAVVMRTQLIAPDAGVVAPQTYNQLFSLHGTAMIFLFATPMLFGFGNFLFPLMLGTRDMAFPRLNAFGYWVFALAGVLLFGSLPFGAAPDGGWFAYVPLTGPRFAPGPNLDVYTLGLLFLGVSTTAGAINFISTALKLRAPGMTLNRVPVFVWALVVTSFMVVFALPPLNTANFLLFLDRRFGTHFFNPAAGGDAVLWQHLFWLFGHPDVYIIVLPALGIVSSIVPVFSRRPIAAYSLIVLATVATGVISFGVWVHHMFAVGLPQLSLTFFSAASIVVSIPAGIQVFSWLATMLMGRVVPKVPMMWAAGFIVVFTMGGVTGVMFAVVPFDQQVTDSYFVVAHFHYVLFGGAVFPVIGGLFHWWPKLTGTMTSERAGRWAFWLTFAGFNLTFLPMHVSGLLGMPRRVYTFPSGIGWEPWNLAATVGAYLLGVGLLVVLGTLWYAHRRGPAAPADPWGGETLEWAAASPPKPYNFAVIPTVHSLHPMWDERSRASLAEGATSEARVLADGHLVLRTSELDGEPEGPLEMPEHSWTPIAAAGALFLAVASLLFDRPGFAAAFGVATALVVVRWLWPKEAARA</sequence>
<feature type="transmembrane region" description="Helical" evidence="18">
    <location>
        <begin position="322"/>
        <end position="346"/>
    </location>
</feature>
<comment type="subcellular location">
    <subcellularLocation>
        <location evidence="18">Cell membrane</location>
        <topology evidence="18">Multi-pass membrane protein</topology>
    </subcellularLocation>
    <subcellularLocation>
        <location evidence="1">Membrane</location>
        <topology evidence="1">Multi-pass membrane protein</topology>
    </subcellularLocation>
</comment>
<evidence type="ECO:0000256" key="2">
    <source>
        <dbReference type="ARBA" id="ARBA00004673"/>
    </source>
</evidence>
<evidence type="ECO:0000256" key="14">
    <source>
        <dbReference type="ARBA" id="ARBA00023136"/>
    </source>
</evidence>
<keyword evidence="8 18" id="KW-0479">Metal-binding</keyword>
<feature type="transmembrane region" description="Helical" evidence="18">
    <location>
        <begin position="120"/>
        <end position="141"/>
    </location>
</feature>
<evidence type="ECO:0000256" key="9">
    <source>
        <dbReference type="ARBA" id="ARBA00022967"/>
    </source>
</evidence>
<dbReference type="InterPro" id="IPR023615">
    <property type="entry name" value="Cyt_c_Oxase_su1_BS"/>
</dbReference>
<evidence type="ECO:0000256" key="5">
    <source>
        <dbReference type="ARBA" id="ARBA00022617"/>
    </source>
</evidence>
<feature type="transmembrane region" description="Helical" evidence="18">
    <location>
        <begin position="202"/>
        <end position="223"/>
    </location>
</feature>
<dbReference type="Pfam" id="PF00115">
    <property type="entry name" value="COX1"/>
    <property type="match status" value="1"/>
</dbReference>
<reference evidence="20 21" key="1">
    <citation type="submission" date="2024-06" db="EMBL/GenBank/DDBJ databases">
        <title>The Natural Products Discovery Center: Release of the First 8490 Sequenced Strains for Exploring Actinobacteria Biosynthetic Diversity.</title>
        <authorList>
            <person name="Kalkreuter E."/>
            <person name="Kautsar S.A."/>
            <person name="Yang D."/>
            <person name="Bader C.D."/>
            <person name="Teijaro C.N."/>
            <person name="Fluegel L."/>
            <person name="Davis C.M."/>
            <person name="Simpson J.R."/>
            <person name="Lauterbach L."/>
            <person name="Steele A.D."/>
            <person name="Gui C."/>
            <person name="Meng S."/>
            <person name="Li G."/>
            <person name="Viehrig K."/>
            <person name="Ye F."/>
            <person name="Su P."/>
            <person name="Kiefer A.F."/>
            <person name="Nichols A."/>
            <person name="Cepeda A.J."/>
            <person name="Yan W."/>
            <person name="Fan B."/>
            <person name="Jiang Y."/>
            <person name="Adhikari A."/>
            <person name="Zheng C.-J."/>
            <person name="Schuster L."/>
            <person name="Cowan T.M."/>
            <person name="Smanski M.J."/>
            <person name="Chevrette M.G."/>
            <person name="De Carvalho L.P.S."/>
            <person name="Shen B."/>
        </authorList>
    </citation>
    <scope>NUCLEOTIDE SEQUENCE [LARGE SCALE GENOMIC DNA]</scope>
    <source>
        <strain evidence="20 21">NPDC049574</strain>
    </source>
</reference>
<comment type="caution">
    <text evidence="20">The sequence shown here is derived from an EMBL/GenBank/DDBJ whole genome shotgun (WGS) entry which is preliminary data.</text>
</comment>
<keyword evidence="6 17" id="KW-0679">Respiratory chain</keyword>
<evidence type="ECO:0000256" key="15">
    <source>
        <dbReference type="ARBA" id="ARBA00025218"/>
    </source>
</evidence>
<dbReference type="PROSITE" id="PS00077">
    <property type="entry name" value="COX1_CUB"/>
    <property type="match status" value="1"/>
</dbReference>
<feature type="transmembrane region" description="Helical" evidence="18">
    <location>
        <begin position="85"/>
        <end position="108"/>
    </location>
</feature>
<dbReference type="PANTHER" id="PTHR10422">
    <property type="entry name" value="CYTOCHROME C OXIDASE SUBUNIT 1"/>
    <property type="match status" value="1"/>
</dbReference>
<keyword evidence="11 18" id="KW-1133">Transmembrane helix</keyword>
<dbReference type="NCBIfam" id="TIGR02891">
    <property type="entry name" value="CtaD_CoxA"/>
    <property type="match status" value="1"/>
</dbReference>
<keyword evidence="14 18" id="KW-0472">Membrane</keyword>
<feature type="transmembrane region" description="Helical" evidence="18">
    <location>
        <begin position="289"/>
        <end position="310"/>
    </location>
</feature>
<feature type="transmembrane region" description="Helical" evidence="18">
    <location>
        <begin position="264"/>
        <end position="282"/>
    </location>
</feature>
<dbReference type="SUPFAM" id="SSF81442">
    <property type="entry name" value="Cytochrome c oxidase subunit I-like"/>
    <property type="match status" value="1"/>
</dbReference>
<dbReference type="PANTHER" id="PTHR10422:SF18">
    <property type="entry name" value="CYTOCHROME C OXIDASE SUBUNIT 1"/>
    <property type="match status" value="1"/>
</dbReference>